<dbReference type="GO" id="GO:0004751">
    <property type="term" value="F:ribose-5-phosphate isomerase activity"/>
    <property type="evidence" value="ECO:0007669"/>
    <property type="project" value="TreeGrafter"/>
</dbReference>
<reference evidence="5 6" key="1">
    <citation type="submission" date="2016-11" db="EMBL/GenBank/DDBJ databases">
        <authorList>
            <person name="Jaros S."/>
            <person name="Januszkiewicz K."/>
            <person name="Wedrychowicz H."/>
        </authorList>
    </citation>
    <scope>NUCLEOTIDE SEQUENCE [LARGE SCALE GENOMIC DNA]</scope>
    <source>
        <strain evidence="5 6">DSM 22807</strain>
    </source>
</reference>
<dbReference type="InterPro" id="IPR036569">
    <property type="entry name" value="RpiB_LacA_LacB_sf"/>
</dbReference>
<accession>A0A1M6EPQ1</accession>
<name>A0A1M6EPQ1_9FLAO</name>
<sequence length="143" mass="15703">MIISIGNDHAGPEYKKAIVKYLEVNEHIVINHGTDTFESVDYPDFGHPVAYDVESGKAELGIVICGSGNGIAMTANKHQGVRAALCWTKEIAQLAREHNDANVISIPARFTSIEQAVEMVHTFLTTAFEGGRHDRRVQKIACK</sequence>
<keyword evidence="6" id="KW-1185">Reference proteome</keyword>
<dbReference type="Pfam" id="PF02502">
    <property type="entry name" value="LacAB_rpiB"/>
    <property type="match status" value="1"/>
</dbReference>
<dbReference type="NCBIfam" id="TIGR01120">
    <property type="entry name" value="rpiB"/>
    <property type="match status" value="1"/>
</dbReference>
<dbReference type="PANTHER" id="PTHR30345:SF0">
    <property type="entry name" value="DNA DAMAGE-REPAIR_TOLERATION PROTEIN DRT102"/>
    <property type="match status" value="1"/>
</dbReference>
<feature type="binding site" evidence="4">
    <location>
        <position position="132"/>
    </location>
    <ligand>
        <name>D-ribulose 5-phosphate</name>
        <dbReference type="ChEBI" id="CHEBI:58121"/>
    </ligand>
</feature>
<dbReference type="InterPro" id="IPR004785">
    <property type="entry name" value="RpiB"/>
</dbReference>
<feature type="binding site" evidence="4">
    <location>
        <begin position="8"/>
        <end position="9"/>
    </location>
    <ligand>
        <name>D-ribulose 5-phosphate</name>
        <dbReference type="ChEBI" id="CHEBI:58121"/>
    </ligand>
</feature>
<dbReference type="STRING" id="683124.SAMN05444337_0999"/>
<dbReference type="NCBIfam" id="NF004051">
    <property type="entry name" value="PRK05571.1"/>
    <property type="match status" value="1"/>
</dbReference>
<keyword evidence="2 5" id="KW-0413">Isomerase</keyword>
<feature type="active site" description="Proton donor" evidence="3">
    <location>
        <position position="98"/>
    </location>
</feature>
<feature type="binding site" evidence="4">
    <location>
        <position position="136"/>
    </location>
    <ligand>
        <name>D-ribulose 5-phosphate</name>
        <dbReference type="ChEBI" id="CHEBI:58121"/>
    </ligand>
</feature>
<dbReference type="RefSeq" id="WP_072782317.1">
    <property type="nucleotide sequence ID" value="NZ_CP045292.1"/>
</dbReference>
<feature type="binding site" evidence="4">
    <location>
        <position position="109"/>
    </location>
    <ligand>
        <name>D-ribulose 5-phosphate</name>
        <dbReference type="ChEBI" id="CHEBI:58121"/>
    </ligand>
</feature>
<dbReference type="InterPro" id="IPR003500">
    <property type="entry name" value="RpiB_LacA_LacB"/>
</dbReference>
<dbReference type="PIRSF" id="PIRSF005384">
    <property type="entry name" value="RpiB_LacA_B"/>
    <property type="match status" value="1"/>
</dbReference>
<dbReference type="GO" id="GO:0009052">
    <property type="term" value="P:pentose-phosphate shunt, non-oxidative branch"/>
    <property type="evidence" value="ECO:0007669"/>
    <property type="project" value="TreeGrafter"/>
</dbReference>
<dbReference type="Proteomes" id="UP000184232">
    <property type="component" value="Unassembled WGS sequence"/>
</dbReference>
<dbReference type="PANTHER" id="PTHR30345">
    <property type="entry name" value="RIBOSE-5-PHOSPHATE ISOMERASE B"/>
    <property type="match status" value="1"/>
</dbReference>
<feature type="binding site" evidence="4">
    <location>
        <position position="99"/>
    </location>
    <ligand>
        <name>D-ribulose 5-phosphate</name>
        <dbReference type="ChEBI" id="CHEBI:58121"/>
    </ligand>
</feature>
<dbReference type="Gene3D" id="3.40.1400.10">
    <property type="entry name" value="Sugar-phosphate isomerase, RpiB/LacA/LacB"/>
    <property type="match status" value="1"/>
</dbReference>
<organism evidence="5 6">
    <name type="scientific">Flavobacterium haoranii</name>
    <dbReference type="NCBI Taxonomy" id="683124"/>
    <lineage>
        <taxon>Bacteria</taxon>
        <taxon>Pseudomonadati</taxon>
        <taxon>Bacteroidota</taxon>
        <taxon>Flavobacteriia</taxon>
        <taxon>Flavobacteriales</taxon>
        <taxon>Flavobacteriaceae</taxon>
        <taxon>Flavobacterium</taxon>
    </lineage>
</organism>
<evidence type="ECO:0000256" key="3">
    <source>
        <dbReference type="PIRSR" id="PIRSR005384-1"/>
    </source>
</evidence>
<evidence type="ECO:0000256" key="4">
    <source>
        <dbReference type="PIRSR" id="PIRSR005384-2"/>
    </source>
</evidence>
<dbReference type="OrthoDB" id="1778624at2"/>
<feature type="active site" description="Proton acceptor" evidence="3">
    <location>
        <position position="65"/>
    </location>
</feature>
<evidence type="ECO:0000256" key="2">
    <source>
        <dbReference type="ARBA" id="ARBA00023235"/>
    </source>
</evidence>
<dbReference type="EMBL" id="FQZH01000001">
    <property type="protein sequence ID" value="SHI87250.1"/>
    <property type="molecule type" value="Genomic_DNA"/>
</dbReference>
<evidence type="ECO:0000256" key="1">
    <source>
        <dbReference type="ARBA" id="ARBA00008754"/>
    </source>
</evidence>
<evidence type="ECO:0000313" key="5">
    <source>
        <dbReference type="EMBL" id="SHI87250.1"/>
    </source>
</evidence>
<feature type="binding site" evidence="4">
    <location>
        <begin position="66"/>
        <end position="70"/>
    </location>
    <ligand>
        <name>D-ribulose 5-phosphate</name>
        <dbReference type="ChEBI" id="CHEBI:58121"/>
    </ligand>
</feature>
<dbReference type="SUPFAM" id="SSF89623">
    <property type="entry name" value="Ribose/Galactose isomerase RpiB/AlsB"/>
    <property type="match status" value="1"/>
</dbReference>
<dbReference type="GO" id="GO:0019316">
    <property type="term" value="P:D-allose catabolic process"/>
    <property type="evidence" value="ECO:0007669"/>
    <property type="project" value="TreeGrafter"/>
</dbReference>
<dbReference type="NCBIfam" id="TIGR00689">
    <property type="entry name" value="rpiB_lacA_lacB"/>
    <property type="match status" value="1"/>
</dbReference>
<comment type="similarity">
    <text evidence="1">Belongs to the LacAB/RpiB family.</text>
</comment>
<gene>
    <name evidence="5" type="ORF">SAMN05444337_0999</name>
</gene>
<proteinExistence type="inferred from homology"/>
<protein>
    <submittedName>
        <fullName evidence="5">Ribose 5-phosphate isomerase B</fullName>
    </submittedName>
</protein>
<dbReference type="AlphaFoldDB" id="A0A1M6EPQ1"/>
<evidence type="ECO:0000313" key="6">
    <source>
        <dbReference type="Proteomes" id="UP000184232"/>
    </source>
</evidence>